<sequence length="1058" mass="117338">MEELKAVLESTMLADNDTRNAAEEHLKTLRGAPGFMPALMQLISGEHDPGTEATRLAAALQLKNAIKAHWTPLSEDDVRFSDEDRAYVLGAVIDVVMVEGVKPVRSALCDTAAYVCEQVYPDAWEEMPGKLLENVRSGEPGRVHNALLQLRYIAKVYEHREREARAPLDMIIEQSFPLLQEAFAHFLDLNTLEAATNMKLIVKYFWSCTQYLLPSVLADSETFFVWLDMFNALLAKPLPEASEGLEPVGQPTDVDARMAWPWWKAKKWVMQVVSRLFARYGNPKMVQDELVPFAETFVNRAALPLLETQIGLLRHRAAGGFVSDRVAMLCMCYLASACEPLPTWKLMKPHVEFLISDVICATLAFNHADNEMWEADPGEYVRRAYDSMAAITDPRNGAQNLAIDMARVRKYALPKMWTFIKNQLQAYKMTAAPDRDYAAKDGVLALLGSLERQIKASEKHMKQMETLLVQHVFPEFTSPIGFLRSRAVWVFGQYGDLPFRVKHHLGEAVRLSLNLFKDADVPVRYSAAVAFRFVLENESDAIEEVVTPIFPEIVEEYFGMMGELPVDDVVSALEHLIGRFGTLATEFAPELMSRLIECWRHYVDEGEDDEEIGMTAQNILDTCDTFLTAMQTAPERYPELEAIVGPVLMQLFDASGEGLEFLDSALEIFGTLAYFTPVISDDLWRIWLQITVAQREFAFDYISGMVPPTDTMIQRAPDTFCSAVDPATGLTFLQTAFGVAERTMEHGNESDATVASKIFISIFCHCKGRADEALPRIVGYVADKLCNVAKTSYYKVALANVIEAALLYNAELTIGALEEIGATAQVFSAIVEVAEAHKAFLPAKLGVLGFCSLLRVPPAALPESVTAGLGQVFATIVGRLVRMKEIEEHREEEAGDEEEDDDDDDDDGAGGAGGLAFGLADAADEDENTGFHDDEDGDDPEDAAYLAELEKINKQIQESRARGETFRFDVDDEDDNPDEETPVDNINSYIYFHETVEMWRSTADTNAALDSIVGAMEPSFAEAFEHFYVQGGQEKAEAEEQAAANAAQDAAAAATAGA</sequence>
<feature type="region of interest" description="Disordered" evidence="7">
    <location>
        <begin position="1034"/>
        <end position="1058"/>
    </location>
</feature>
<evidence type="ECO:0000256" key="2">
    <source>
        <dbReference type="ARBA" id="ARBA00004496"/>
    </source>
</evidence>
<feature type="compositionally biased region" description="Low complexity" evidence="7">
    <location>
        <begin position="1041"/>
        <end position="1058"/>
    </location>
</feature>
<evidence type="ECO:0000256" key="5">
    <source>
        <dbReference type="ARBA" id="ARBA00022927"/>
    </source>
</evidence>
<dbReference type="EMBL" id="HBFS01010178">
    <property type="protein sequence ID" value="CAD8913742.1"/>
    <property type="molecule type" value="Transcribed_RNA"/>
</dbReference>
<dbReference type="InterPro" id="IPR001494">
    <property type="entry name" value="Importin-beta_N"/>
</dbReference>
<keyword evidence="6" id="KW-0539">Nucleus</keyword>
<keyword evidence="5" id="KW-0653">Protein transport</keyword>
<name>A0A7S1G649_9STRA</name>
<feature type="compositionally biased region" description="Basic and acidic residues" evidence="7">
    <location>
        <begin position="958"/>
        <end position="969"/>
    </location>
</feature>
<evidence type="ECO:0000256" key="6">
    <source>
        <dbReference type="ARBA" id="ARBA00023242"/>
    </source>
</evidence>
<evidence type="ECO:0000313" key="9">
    <source>
        <dbReference type="EMBL" id="CAD8913742.1"/>
    </source>
</evidence>
<protein>
    <recommendedName>
        <fullName evidence="8">Importin N-terminal domain-containing protein</fullName>
    </recommendedName>
</protein>
<proteinExistence type="predicted"/>
<dbReference type="PANTHER" id="PTHR10997:SF18">
    <property type="entry name" value="D-IMPORTIN 7_RANBP7"/>
    <property type="match status" value="1"/>
</dbReference>
<dbReference type="InterPro" id="IPR016024">
    <property type="entry name" value="ARM-type_fold"/>
</dbReference>
<dbReference type="GO" id="GO:0005635">
    <property type="term" value="C:nuclear envelope"/>
    <property type="evidence" value="ECO:0007669"/>
    <property type="project" value="TreeGrafter"/>
</dbReference>
<feature type="region of interest" description="Disordered" evidence="7">
    <location>
        <begin position="888"/>
        <end position="916"/>
    </location>
</feature>
<evidence type="ECO:0000256" key="3">
    <source>
        <dbReference type="ARBA" id="ARBA00022448"/>
    </source>
</evidence>
<keyword evidence="4" id="KW-0963">Cytoplasm</keyword>
<dbReference type="SUPFAM" id="SSF48371">
    <property type="entry name" value="ARM repeat"/>
    <property type="match status" value="1"/>
</dbReference>
<dbReference type="InterPro" id="IPR011989">
    <property type="entry name" value="ARM-like"/>
</dbReference>
<dbReference type="Pfam" id="PF03810">
    <property type="entry name" value="IBN_N"/>
    <property type="match status" value="1"/>
</dbReference>
<reference evidence="9" key="1">
    <citation type="submission" date="2021-01" db="EMBL/GenBank/DDBJ databases">
        <authorList>
            <person name="Corre E."/>
            <person name="Pelletier E."/>
            <person name="Niang G."/>
            <person name="Scheremetjew M."/>
            <person name="Finn R."/>
            <person name="Kale V."/>
            <person name="Holt S."/>
            <person name="Cochrane G."/>
            <person name="Meng A."/>
            <person name="Brown T."/>
            <person name="Cohen L."/>
        </authorList>
    </citation>
    <scope>NUCLEOTIDE SEQUENCE</scope>
    <source>
        <strain evidence="9">Ms1</strain>
    </source>
</reference>
<dbReference type="SMART" id="SM00913">
    <property type="entry name" value="IBN_N"/>
    <property type="match status" value="1"/>
</dbReference>
<feature type="compositionally biased region" description="Acidic residues" evidence="7">
    <location>
        <begin position="893"/>
        <end position="908"/>
    </location>
</feature>
<feature type="compositionally biased region" description="Acidic residues" evidence="7">
    <location>
        <begin position="970"/>
        <end position="982"/>
    </location>
</feature>
<keyword evidence="3" id="KW-0813">Transport</keyword>
<feature type="domain" description="Importin N-terminal" evidence="8">
    <location>
        <begin position="22"/>
        <end position="98"/>
    </location>
</feature>
<comment type="subcellular location">
    <subcellularLocation>
        <location evidence="2">Cytoplasm</location>
    </subcellularLocation>
    <subcellularLocation>
        <location evidence="1">Nucleus</location>
    </subcellularLocation>
</comment>
<organism evidence="9">
    <name type="scientific">Bicosoecida sp. CB-2014</name>
    <dbReference type="NCBI Taxonomy" id="1486930"/>
    <lineage>
        <taxon>Eukaryota</taxon>
        <taxon>Sar</taxon>
        <taxon>Stramenopiles</taxon>
        <taxon>Bigyra</taxon>
        <taxon>Opalozoa</taxon>
        <taxon>Bicosoecida</taxon>
    </lineage>
</organism>
<accession>A0A7S1G649</accession>
<evidence type="ECO:0000256" key="1">
    <source>
        <dbReference type="ARBA" id="ARBA00004123"/>
    </source>
</evidence>
<feature type="region of interest" description="Disordered" evidence="7">
    <location>
        <begin position="958"/>
        <end position="983"/>
    </location>
</feature>
<evidence type="ECO:0000259" key="8">
    <source>
        <dbReference type="PROSITE" id="PS50166"/>
    </source>
</evidence>
<dbReference type="GO" id="GO:0031267">
    <property type="term" value="F:small GTPase binding"/>
    <property type="evidence" value="ECO:0007669"/>
    <property type="project" value="InterPro"/>
</dbReference>
<dbReference type="GO" id="GO:0006606">
    <property type="term" value="P:protein import into nucleus"/>
    <property type="evidence" value="ECO:0007669"/>
    <property type="project" value="TreeGrafter"/>
</dbReference>
<dbReference type="PROSITE" id="PS50166">
    <property type="entry name" value="IMPORTIN_B_NT"/>
    <property type="match status" value="1"/>
</dbReference>
<dbReference type="AlphaFoldDB" id="A0A7S1G649"/>
<gene>
    <name evidence="9" type="ORF">BSP0115_LOCUS6994</name>
</gene>
<evidence type="ECO:0000256" key="4">
    <source>
        <dbReference type="ARBA" id="ARBA00022490"/>
    </source>
</evidence>
<dbReference type="GO" id="GO:0005829">
    <property type="term" value="C:cytosol"/>
    <property type="evidence" value="ECO:0007669"/>
    <property type="project" value="TreeGrafter"/>
</dbReference>
<dbReference type="Gene3D" id="1.25.10.10">
    <property type="entry name" value="Leucine-rich Repeat Variant"/>
    <property type="match status" value="1"/>
</dbReference>
<evidence type="ECO:0000256" key="7">
    <source>
        <dbReference type="SAM" id="MobiDB-lite"/>
    </source>
</evidence>
<dbReference type="PANTHER" id="PTHR10997">
    <property type="entry name" value="IMPORTIN-7, 8, 11"/>
    <property type="match status" value="1"/>
</dbReference>